<keyword evidence="1" id="KW-0472">Membrane</keyword>
<feature type="transmembrane region" description="Helical" evidence="1">
    <location>
        <begin position="6"/>
        <end position="27"/>
    </location>
</feature>
<proteinExistence type="predicted"/>
<accession>A0A163GQ54</accession>
<dbReference type="EMBL" id="LWMH01000001">
    <property type="protein sequence ID" value="KZS45088.1"/>
    <property type="molecule type" value="Genomic_DNA"/>
</dbReference>
<sequence>MSQFIILVFFLVSASLISCFRIISTFFHEVGHYLILKLVYRESRAGIVLGDINGSREKSFKVCGIPVIKYSRPAKKLRQTRGLAYPWNHVYFGSRKWKLLLFAIAGPAAEGMVGIVFMIMGIWLALFEQNHHYVTLLISFLVLSTNMMTLFFPCIKLWEGKRKEAMEIRNKDVQALTNTTFGFTDGRLIWSHSRLLFWIYTAIAFLSYLVACSLVIYSVITVISTTR</sequence>
<evidence type="ECO:0000313" key="3">
    <source>
        <dbReference type="Proteomes" id="UP000076796"/>
    </source>
</evidence>
<evidence type="ECO:0000313" key="2">
    <source>
        <dbReference type="EMBL" id="KZS45088.1"/>
    </source>
</evidence>
<dbReference type="RefSeq" id="WP_063477593.1">
    <property type="nucleotide sequence ID" value="NZ_JBCMWP010000019.1"/>
</dbReference>
<dbReference type="Proteomes" id="UP000076796">
    <property type="component" value="Unassembled WGS sequence"/>
</dbReference>
<keyword evidence="1" id="KW-0812">Transmembrane</keyword>
<comment type="caution">
    <text evidence="2">The sequence shown here is derived from an EMBL/GenBank/DDBJ whole genome shotgun (WGS) entry which is preliminary data.</text>
</comment>
<keyword evidence="1" id="KW-1133">Transmembrane helix</keyword>
<feature type="transmembrane region" description="Helical" evidence="1">
    <location>
        <begin position="195"/>
        <end position="220"/>
    </location>
</feature>
<organism evidence="2 3">
    <name type="scientific">Paenibacillus glucanolyticus</name>
    <dbReference type="NCBI Taxonomy" id="59843"/>
    <lineage>
        <taxon>Bacteria</taxon>
        <taxon>Bacillati</taxon>
        <taxon>Bacillota</taxon>
        <taxon>Bacilli</taxon>
        <taxon>Bacillales</taxon>
        <taxon>Paenibacillaceae</taxon>
        <taxon>Paenibacillus</taxon>
    </lineage>
</organism>
<name>A0A163GQ54_9BACL</name>
<dbReference type="AlphaFoldDB" id="A0A163GQ54"/>
<evidence type="ECO:0000256" key="1">
    <source>
        <dbReference type="SAM" id="Phobius"/>
    </source>
</evidence>
<reference evidence="2" key="1">
    <citation type="journal article" date="2016" name="Genome Announc.">
        <title>Draft genomes of two strains of Paenibacillus glucanolyticus with capability to degrade lignocellulose.</title>
        <authorList>
            <person name="Mathews S.L."/>
            <person name="Pawlak J."/>
            <person name="Grunden A.M."/>
        </authorList>
    </citation>
    <scope>NUCLEOTIDE SEQUENCE [LARGE SCALE GENOMIC DNA]</scope>
    <source>
        <strain evidence="2">SLM1</strain>
    </source>
</reference>
<feature type="transmembrane region" description="Helical" evidence="1">
    <location>
        <begin position="132"/>
        <end position="155"/>
    </location>
</feature>
<keyword evidence="3" id="KW-1185">Reference proteome</keyword>
<feature type="transmembrane region" description="Helical" evidence="1">
    <location>
        <begin position="99"/>
        <end position="126"/>
    </location>
</feature>
<gene>
    <name evidence="2" type="ORF">AWU65_03660</name>
</gene>
<protein>
    <submittedName>
        <fullName evidence="2">Uncharacterized protein</fullName>
    </submittedName>
</protein>